<feature type="transmembrane region" description="Helical" evidence="9">
    <location>
        <begin position="408"/>
        <end position="429"/>
    </location>
</feature>
<evidence type="ECO:0000256" key="9">
    <source>
        <dbReference type="SAM" id="Phobius"/>
    </source>
</evidence>
<sequence length="636" mass="71928">MLGKMKNLKNIDKYMAISLRDIVFIIIILVPFILGKYCEFNIPGPFDSGSNVYSAKHILEGAQIGIEEDPSAQVGTLLMNMLGVQLFGFNDLGPKIVQGFFQLIGLGLMYYSIRRVFGVLPAFFSAFAAGFFISAPLIAKYGNVKEQFMTAFMLAGIALFVLYLKTDKRIFAVLAGGFLGWAPLFKITGFSAIGALAVFFLSSLIFRWKTFKQLLTHGALLLAGFLIFAGPVWIWINASGAQISTPYKSALVRVMPDFGSDSPVPEKQKSAGDVDKQAEAEKKEESAGSYVERTRKTRSYSEHAPVVFRYYGLLILPIGLAAVSIILAKIRFLRAWLSKKSSIELSLPDKLTVLLVCWWLLDMALVWVSTRPYEQYYIPLTASGAFAGAYVLYRIFEWCRGKGRKFTVGGFAASAAVFWIFCSPIFAGISQSPYSGKSYGEGVKRKGYIQRMEQASTHRQGRIAPWEIVGLFIKNNTSPDQRTYVWGWYPGIYVKAQRLSVCKKAFQSDMHTLPASTLEKMADNFIRQFEKHKPKYIVDSRKRHFPHDRPPLEFWPSTPKGFLPANERAVQSYEKAYSNVLAERIEPEEAERFEAFSQLREYIRENYQIVDKDGYKFTNTGPRSKRFGQMVVFRRK</sequence>
<evidence type="ECO:0000256" key="2">
    <source>
        <dbReference type="ARBA" id="ARBA00022475"/>
    </source>
</evidence>
<proteinExistence type="predicted"/>
<dbReference type="GO" id="GO:0016763">
    <property type="term" value="F:pentosyltransferase activity"/>
    <property type="evidence" value="ECO:0007669"/>
    <property type="project" value="TreeGrafter"/>
</dbReference>
<feature type="transmembrane region" description="Helical" evidence="9">
    <location>
        <begin position="14"/>
        <end position="34"/>
    </location>
</feature>
<keyword evidence="6 9" id="KW-1133">Transmembrane helix</keyword>
<dbReference type="InterPro" id="IPR050297">
    <property type="entry name" value="LipidA_mod_glycosyltrf_83"/>
</dbReference>
<evidence type="ECO:0000313" key="12">
    <source>
        <dbReference type="Proteomes" id="UP000188273"/>
    </source>
</evidence>
<evidence type="ECO:0000256" key="5">
    <source>
        <dbReference type="ARBA" id="ARBA00022692"/>
    </source>
</evidence>
<name>A0A1Q2HLY4_9BACT</name>
<evidence type="ECO:0000313" key="11">
    <source>
        <dbReference type="EMBL" id="AQQ08233.1"/>
    </source>
</evidence>
<feature type="compositionally biased region" description="Basic and acidic residues" evidence="8">
    <location>
        <begin position="264"/>
        <end position="286"/>
    </location>
</feature>
<feature type="transmembrane region" description="Helical" evidence="9">
    <location>
        <begin position="119"/>
        <end position="139"/>
    </location>
</feature>
<gene>
    <name evidence="11" type="ORF">L21SP3_00009</name>
</gene>
<evidence type="ECO:0000256" key="4">
    <source>
        <dbReference type="ARBA" id="ARBA00022679"/>
    </source>
</evidence>
<dbReference type="AlphaFoldDB" id="A0A1Q2HLY4"/>
<feature type="transmembrane region" description="Helical" evidence="9">
    <location>
        <begin position="148"/>
        <end position="164"/>
    </location>
</feature>
<accession>A0A1Q2HLY4</accession>
<protein>
    <recommendedName>
        <fullName evidence="10">Glycosyltransferase RgtA/B/C/D-like domain-containing protein</fullName>
    </recommendedName>
</protein>
<evidence type="ECO:0000256" key="7">
    <source>
        <dbReference type="ARBA" id="ARBA00023136"/>
    </source>
</evidence>
<dbReference type="Proteomes" id="UP000188273">
    <property type="component" value="Chromosome"/>
</dbReference>
<dbReference type="EMBL" id="CP019633">
    <property type="protein sequence ID" value="AQQ08233.1"/>
    <property type="molecule type" value="Genomic_DNA"/>
</dbReference>
<evidence type="ECO:0000256" key="6">
    <source>
        <dbReference type="ARBA" id="ARBA00022989"/>
    </source>
</evidence>
<evidence type="ECO:0000256" key="8">
    <source>
        <dbReference type="SAM" id="MobiDB-lite"/>
    </source>
</evidence>
<dbReference type="GO" id="GO:0005886">
    <property type="term" value="C:plasma membrane"/>
    <property type="evidence" value="ECO:0007669"/>
    <property type="project" value="UniProtKB-SubCell"/>
</dbReference>
<keyword evidence="4" id="KW-0808">Transferase</keyword>
<dbReference type="KEGG" id="pbu:L21SP3_00009"/>
<evidence type="ECO:0000259" key="10">
    <source>
        <dbReference type="Pfam" id="PF13231"/>
    </source>
</evidence>
<feature type="domain" description="Glycosyltransferase RgtA/B/C/D-like" evidence="10">
    <location>
        <begin position="81"/>
        <end position="235"/>
    </location>
</feature>
<feature type="region of interest" description="Disordered" evidence="8">
    <location>
        <begin position="260"/>
        <end position="289"/>
    </location>
</feature>
<dbReference type="PANTHER" id="PTHR33908:SF11">
    <property type="entry name" value="MEMBRANE PROTEIN"/>
    <property type="match status" value="1"/>
</dbReference>
<dbReference type="Pfam" id="PF13231">
    <property type="entry name" value="PMT_2"/>
    <property type="match status" value="1"/>
</dbReference>
<comment type="subcellular location">
    <subcellularLocation>
        <location evidence="1">Cell membrane</location>
        <topology evidence="1">Multi-pass membrane protein</topology>
    </subcellularLocation>
</comment>
<evidence type="ECO:0000256" key="3">
    <source>
        <dbReference type="ARBA" id="ARBA00022676"/>
    </source>
</evidence>
<feature type="transmembrane region" description="Helical" evidence="9">
    <location>
        <begin position="310"/>
        <end position="330"/>
    </location>
</feature>
<dbReference type="GO" id="GO:0009103">
    <property type="term" value="P:lipopolysaccharide biosynthetic process"/>
    <property type="evidence" value="ECO:0007669"/>
    <property type="project" value="UniProtKB-ARBA"/>
</dbReference>
<keyword evidence="12" id="KW-1185">Reference proteome</keyword>
<organism evidence="11 12">
    <name type="scientific">Sedimentisphaera cyanobacteriorum</name>
    <dbReference type="NCBI Taxonomy" id="1940790"/>
    <lineage>
        <taxon>Bacteria</taxon>
        <taxon>Pseudomonadati</taxon>
        <taxon>Planctomycetota</taxon>
        <taxon>Phycisphaerae</taxon>
        <taxon>Sedimentisphaerales</taxon>
        <taxon>Sedimentisphaeraceae</taxon>
        <taxon>Sedimentisphaera</taxon>
    </lineage>
</organism>
<dbReference type="PANTHER" id="PTHR33908">
    <property type="entry name" value="MANNOSYLTRANSFERASE YKCB-RELATED"/>
    <property type="match status" value="1"/>
</dbReference>
<feature type="transmembrane region" description="Helical" evidence="9">
    <location>
        <begin position="376"/>
        <end position="396"/>
    </location>
</feature>
<keyword evidence="5 9" id="KW-0812">Transmembrane</keyword>
<reference evidence="12" key="1">
    <citation type="submission" date="2017-02" db="EMBL/GenBank/DDBJ databases">
        <title>Comparative genomics and description of representatives of a novel lineage of planctomycetes thriving in anoxic sediments.</title>
        <authorList>
            <person name="Spring S."/>
            <person name="Bunk B."/>
            <person name="Sproer C."/>
            <person name="Klenk H.-P."/>
        </authorList>
    </citation>
    <scope>NUCLEOTIDE SEQUENCE [LARGE SCALE GENOMIC DNA]</scope>
    <source>
        <strain evidence="12">L21-RPul-D3</strain>
    </source>
</reference>
<dbReference type="InterPro" id="IPR038731">
    <property type="entry name" value="RgtA/B/C-like"/>
</dbReference>
<feature type="transmembrane region" description="Helical" evidence="9">
    <location>
        <begin position="96"/>
        <end position="113"/>
    </location>
</feature>
<evidence type="ECO:0000256" key="1">
    <source>
        <dbReference type="ARBA" id="ARBA00004651"/>
    </source>
</evidence>
<keyword evidence="2" id="KW-1003">Cell membrane</keyword>
<keyword evidence="3" id="KW-0328">Glycosyltransferase</keyword>
<feature type="transmembrane region" description="Helical" evidence="9">
    <location>
        <begin position="218"/>
        <end position="236"/>
    </location>
</feature>
<feature type="transmembrane region" description="Helical" evidence="9">
    <location>
        <begin position="184"/>
        <end position="206"/>
    </location>
</feature>
<keyword evidence="7 9" id="KW-0472">Membrane</keyword>
<dbReference type="STRING" id="1940790.L21SP3_00009"/>